<evidence type="ECO:0000313" key="3">
    <source>
        <dbReference type="Proteomes" id="UP000001191"/>
    </source>
</evidence>
<dbReference type="CDD" id="cd03801">
    <property type="entry name" value="GT4_PimA-like"/>
    <property type="match status" value="1"/>
</dbReference>
<dbReference type="Gene3D" id="3.40.50.2000">
    <property type="entry name" value="Glycogen Phosphorylase B"/>
    <property type="match status" value="2"/>
</dbReference>
<dbReference type="Pfam" id="PF13439">
    <property type="entry name" value="Glyco_transf_4"/>
    <property type="match status" value="1"/>
</dbReference>
<evidence type="ECO:0000259" key="1">
    <source>
        <dbReference type="Pfam" id="PF13439"/>
    </source>
</evidence>
<dbReference type="InterPro" id="IPR028098">
    <property type="entry name" value="Glyco_trans_4-like_N"/>
</dbReference>
<proteinExistence type="predicted"/>
<keyword evidence="2" id="KW-0808">Transferase</keyword>
<protein>
    <submittedName>
        <fullName evidence="2">Glycosyl transferase, group 1</fullName>
    </submittedName>
</protein>
<dbReference type="PANTHER" id="PTHR12526:SF600">
    <property type="entry name" value="GLYCOSYL TRANSFERASE GROUP 1"/>
    <property type="match status" value="1"/>
</dbReference>
<reference evidence="2 3" key="2">
    <citation type="journal article" date="2013" name="Plant Physiol.">
        <title>A Nostoc punctiforme Sugar Transporter Necessary to Establish a Cyanobacterium-Plant Symbiosis.</title>
        <authorList>
            <person name="Ekman M."/>
            <person name="Picossi S."/>
            <person name="Campbell E.L."/>
            <person name="Meeks J.C."/>
            <person name="Flores E."/>
        </authorList>
    </citation>
    <scope>NUCLEOTIDE SEQUENCE [LARGE SCALE GENOMIC DNA]</scope>
    <source>
        <strain evidence="3">ATCC 29133 / PCC 73102</strain>
    </source>
</reference>
<dbReference type="GO" id="GO:0016757">
    <property type="term" value="F:glycosyltransferase activity"/>
    <property type="evidence" value="ECO:0007669"/>
    <property type="project" value="TreeGrafter"/>
</dbReference>
<organism evidence="2 3">
    <name type="scientific">Nostoc punctiforme (strain ATCC 29133 / PCC 73102)</name>
    <dbReference type="NCBI Taxonomy" id="63737"/>
    <lineage>
        <taxon>Bacteria</taxon>
        <taxon>Bacillati</taxon>
        <taxon>Cyanobacteriota</taxon>
        <taxon>Cyanophyceae</taxon>
        <taxon>Nostocales</taxon>
        <taxon>Nostocaceae</taxon>
        <taxon>Nostoc</taxon>
    </lineage>
</organism>
<dbReference type="HOGENOM" id="CLU_028014_3_0_3"/>
<reference evidence="3" key="1">
    <citation type="submission" date="2008-04" db="EMBL/GenBank/DDBJ databases">
        <title>Complete sequence of chromosome of Nostoc punctiforme ATCC 29133.</title>
        <authorList>
            <consortium name="US DOE Joint Genome Institute"/>
            <person name="Copeland A."/>
            <person name="Lucas S."/>
            <person name="Lapidus A."/>
            <person name="Glavina del Rio T."/>
            <person name="Dalin E."/>
            <person name="Tice H."/>
            <person name="Pitluck S."/>
            <person name="Chain P."/>
            <person name="Malfatti S."/>
            <person name="Shin M."/>
            <person name="Vergez L."/>
            <person name="Schmutz J."/>
            <person name="Larimer F."/>
            <person name="Land M."/>
            <person name="Hauser L."/>
            <person name="Kyrpides N."/>
            <person name="Kim E."/>
            <person name="Meeks J.C."/>
            <person name="Elhai J."/>
            <person name="Campbell E.L."/>
            <person name="Thiel T."/>
            <person name="Longmire J."/>
            <person name="Potts M."/>
            <person name="Atlas R."/>
        </authorList>
    </citation>
    <scope>NUCLEOTIDE SEQUENCE [LARGE SCALE GENOMIC DNA]</scope>
    <source>
        <strain evidence="3">ATCC 29133 / PCC 73102</strain>
    </source>
</reference>
<dbReference type="CAZy" id="GT4">
    <property type="family name" value="Glycosyltransferase Family 4"/>
</dbReference>
<dbReference type="Proteomes" id="UP000001191">
    <property type="component" value="Chromosome"/>
</dbReference>
<dbReference type="PhylomeDB" id="B2IYK9"/>
<dbReference type="PANTHER" id="PTHR12526">
    <property type="entry name" value="GLYCOSYLTRANSFERASE"/>
    <property type="match status" value="1"/>
</dbReference>
<dbReference type="STRING" id="63737.Npun_F1388"/>
<evidence type="ECO:0000313" key="2">
    <source>
        <dbReference type="EMBL" id="ACC80096.1"/>
    </source>
</evidence>
<keyword evidence="3" id="KW-1185">Reference proteome</keyword>
<dbReference type="AlphaFoldDB" id="B2IYK9"/>
<dbReference type="SUPFAM" id="SSF53756">
    <property type="entry name" value="UDP-Glycosyltransferase/glycogen phosphorylase"/>
    <property type="match status" value="1"/>
</dbReference>
<dbReference type="EMBL" id="CP001037">
    <property type="protein sequence ID" value="ACC80096.1"/>
    <property type="molecule type" value="Genomic_DNA"/>
</dbReference>
<gene>
    <name evidence="2" type="ordered locus">Npun_F1388</name>
</gene>
<feature type="domain" description="Glycosyltransferase subfamily 4-like N-terminal" evidence="1">
    <location>
        <begin position="20"/>
        <end position="226"/>
    </location>
</feature>
<dbReference type="EnsemblBacteria" id="ACC80096">
    <property type="protein sequence ID" value="ACC80096"/>
    <property type="gene ID" value="Npun_F1388"/>
</dbReference>
<accession>B2IYK9</accession>
<dbReference type="eggNOG" id="COG0438">
    <property type="taxonomic scope" value="Bacteria"/>
</dbReference>
<dbReference type="KEGG" id="npu:Npun_F1388"/>
<name>B2IYK9_NOSP7</name>
<sequence length="422" mass="47127">MTYMNILMLSSTFPYPPTRGGTQVRTFHLLKYLSQRHTVTLATQREGDVTDAEVAELRNCVDHLAIFERPSDSGTTGILKKIQRFGQFLQQGTPPSVLNRYSAEMQTWVDNWVEAGKCDVITCEHSVNEIYVRCLRRATPTHFQKQLKTIVNVHSSVYATCRNQLTTGISENSLRDKINLPLLRRYEQSYCGKFSAIVATTEEDKIQLQEFNPNSEITVIPNGVDLLSFPNRSTDPGGHRLIFIGAMDNLANIDAVCFFSNEVLPAIQKLYPDTIFDIVGSHPVPEVLALDQKPGINVIGRVPSMVEYLHKCTICVVPMRTGFGIKNKTLEAMAAGVPIVASDRGLEGLAVDGTSHPLRALRANTPTEYITAISQLFDRPHLRAELSHNGRHLVETDFTWDIAGKSYEQVCLGKAHLPLDKF</sequence>
<dbReference type="Pfam" id="PF13692">
    <property type="entry name" value="Glyco_trans_1_4"/>
    <property type="match status" value="1"/>
</dbReference>